<dbReference type="KEGG" id="sbat:G4Z16_20985"/>
<evidence type="ECO:0000256" key="1">
    <source>
        <dbReference type="SAM" id="MobiDB-lite"/>
    </source>
</evidence>
<evidence type="ECO:0000313" key="3">
    <source>
        <dbReference type="EMBL" id="QPP08463.1"/>
    </source>
</evidence>
<feature type="compositionally biased region" description="Gly residues" evidence="1">
    <location>
        <begin position="42"/>
        <end position="64"/>
    </location>
</feature>
<dbReference type="EMBL" id="CP048882">
    <property type="protein sequence ID" value="QPP08463.1"/>
    <property type="molecule type" value="Genomic_DNA"/>
</dbReference>
<sequence length="257" mass="26219">MRVRRALGVAVVVPVLVVAAAACSGGGDDGGGAGKKADGQGQKSGGSDGEGAKGEGSGDAGGGVPPLDRKQLNDALLKSGDVKGYRAQRNKEDALAGQGTIESDDPRCSPITDVVDSEPERERKAYASGVLMKGSLSTGGAVQQVLLSSYGDGGAVKWLGDLKKALGRCDSFAGKIGTGEKTQLRIKRGEPVGVGDESVRFTMEDAKGKDSPTVFTIVRAGSNTASFMSVSLSGEPQAVAESLVKKQHEKLTKAGEK</sequence>
<dbReference type="AlphaFoldDB" id="A0A7T1T8T3"/>
<dbReference type="Proteomes" id="UP000595046">
    <property type="component" value="Chromosome"/>
</dbReference>
<reference evidence="4" key="1">
    <citation type="submission" date="2020-02" db="EMBL/GenBank/DDBJ databases">
        <title>Streptomyces sp. ASO4wet.</title>
        <authorList>
            <person name="Risdian C."/>
            <person name="Landwehr W."/>
            <person name="Schupp P."/>
            <person name="Wink J."/>
        </authorList>
    </citation>
    <scope>NUCLEOTIDE SEQUENCE [LARGE SCALE GENOMIC DNA]</scope>
    <source>
        <strain evidence="4">ASO4wet</strain>
    </source>
</reference>
<evidence type="ECO:0008006" key="5">
    <source>
        <dbReference type="Google" id="ProtNLM"/>
    </source>
</evidence>
<proteinExistence type="predicted"/>
<feature type="chain" id="PRO_5039520195" description="Lipoprotein" evidence="2">
    <location>
        <begin position="25"/>
        <end position="257"/>
    </location>
</feature>
<feature type="signal peptide" evidence="2">
    <location>
        <begin position="1"/>
        <end position="24"/>
    </location>
</feature>
<feature type="region of interest" description="Disordered" evidence="1">
    <location>
        <begin position="88"/>
        <end position="107"/>
    </location>
</feature>
<keyword evidence="2" id="KW-0732">Signal</keyword>
<name>A0A7T1T8T3_9ACTN</name>
<organism evidence="3 4">
    <name type="scientific">Streptomyces bathyalis</name>
    <dbReference type="NCBI Taxonomy" id="2710756"/>
    <lineage>
        <taxon>Bacteria</taxon>
        <taxon>Bacillati</taxon>
        <taxon>Actinomycetota</taxon>
        <taxon>Actinomycetes</taxon>
        <taxon>Kitasatosporales</taxon>
        <taxon>Streptomycetaceae</taxon>
        <taxon>Streptomyces</taxon>
    </lineage>
</organism>
<keyword evidence="4" id="KW-1185">Reference proteome</keyword>
<accession>A0A7T1T8T3</accession>
<evidence type="ECO:0000256" key="2">
    <source>
        <dbReference type="SAM" id="SignalP"/>
    </source>
</evidence>
<gene>
    <name evidence="3" type="ORF">G4Z16_20985</name>
</gene>
<evidence type="ECO:0000313" key="4">
    <source>
        <dbReference type="Proteomes" id="UP000595046"/>
    </source>
</evidence>
<dbReference type="RefSeq" id="WP_197352258.1">
    <property type="nucleotide sequence ID" value="NZ_CP048882.1"/>
</dbReference>
<protein>
    <recommendedName>
        <fullName evidence="5">Lipoprotein</fullName>
    </recommendedName>
</protein>
<feature type="region of interest" description="Disordered" evidence="1">
    <location>
        <begin position="26"/>
        <end position="72"/>
    </location>
</feature>
<dbReference type="PROSITE" id="PS51257">
    <property type="entry name" value="PROKAR_LIPOPROTEIN"/>
    <property type="match status" value="1"/>
</dbReference>